<dbReference type="GO" id="GO:0071949">
    <property type="term" value="F:FAD binding"/>
    <property type="evidence" value="ECO:0007669"/>
    <property type="project" value="InterPro"/>
</dbReference>
<protein>
    <submittedName>
        <fullName evidence="2">Sensors of blue-light using FAD</fullName>
    </submittedName>
</protein>
<evidence type="ECO:0000313" key="2">
    <source>
        <dbReference type="EMBL" id="SNX45607.1"/>
    </source>
</evidence>
<dbReference type="InterPro" id="IPR036046">
    <property type="entry name" value="Acylphosphatase-like_dom_sf"/>
</dbReference>
<evidence type="ECO:0000259" key="1">
    <source>
        <dbReference type="PROSITE" id="PS50925"/>
    </source>
</evidence>
<dbReference type="InterPro" id="IPR007024">
    <property type="entry name" value="BLUF_domain"/>
</dbReference>
<dbReference type="Gene3D" id="3.30.70.100">
    <property type="match status" value="1"/>
</dbReference>
<dbReference type="SMART" id="SM01034">
    <property type="entry name" value="BLUF"/>
    <property type="match status" value="1"/>
</dbReference>
<dbReference type="Proteomes" id="UP000219042">
    <property type="component" value="Unassembled WGS sequence"/>
</dbReference>
<accession>A0A240EA55</accession>
<name>A0A240EA55_9GAMM</name>
<reference evidence="3" key="1">
    <citation type="submission" date="2016-09" db="EMBL/GenBank/DDBJ databases">
        <authorList>
            <person name="Varghese N."/>
            <person name="Submissions S."/>
        </authorList>
    </citation>
    <scope>NUCLEOTIDE SEQUENCE [LARGE SCALE GENOMIC DNA]</scope>
    <source>
        <strain evidence="3">ANC 4466</strain>
    </source>
</reference>
<gene>
    <name evidence="2" type="ORF">SAMN05421731_105161</name>
</gene>
<dbReference type="GO" id="GO:0009882">
    <property type="term" value="F:blue light photoreceptor activity"/>
    <property type="evidence" value="ECO:0007669"/>
    <property type="project" value="InterPro"/>
</dbReference>
<sequence>MKYRLLYVSKALHPWETLDPVLMDILSEAIAFNSKNNITGVLYYGQGFFVQCLEGDKQSVENLFYQKILKDPRHHHCEILYAADIETSLFHQWSMKFAPVNKNIRDFFENYHLDEFNPYLLTENTTLPFIHVLAKEPHYEVNPAKFS</sequence>
<dbReference type="AlphaFoldDB" id="A0A240EA55"/>
<proteinExistence type="predicted"/>
<keyword evidence="3" id="KW-1185">Reference proteome</keyword>
<dbReference type="Pfam" id="PF04940">
    <property type="entry name" value="BLUF"/>
    <property type="match status" value="1"/>
</dbReference>
<dbReference type="RefSeq" id="WP_097079374.1">
    <property type="nucleotide sequence ID" value="NZ_BAABHT010000005.1"/>
</dbReference>
<dbReference type="EMBL" id="OANT01000005">
    <property type="protein sequence ID" value="SNX45607.1"/>
    <property type="molecule type" value="Genomic_DNA"/>
</dbReference>
<dbReference type="OrthoDB" id="557705at2"/>
<dbReference type="SUPFAM" id="SSF54975">
    <property type="entry name" value="Acylphosphatase/BLUF domain-like"/>
    <property type="match status" value="1"/>
</dbReference>
<organism evidence="2 3">
    <name type="scientific">Acinetobacter puyangensis</name>
    <dbReference type="NCBI Taxonomy" id="1096779"/>
    <lineage>
        <taxon>Bacteria</taxon>
        <taxon>Pseudomonadati</taxon>
        <taxon>Pseudomonadota</taxon>
        <taxon>Gammaproteobacteria</taxon>
        <taxon>Moraxellales</taxon>
        <taxon>Moraxellaceae</taxon>
        <taxon>Acinetobacter</taxon>
    </lineage>
</organism>
<evidence type="ECO:0000313" key="3">
    <source>
        <dbReference type="Proteomes" id="UP000219042"/>
    </source>
</evidence>
<feature type="domain" description="BLUF" evidence="1">
    <location>
        <begin position="2"/>
        <end position="96"/>
    </location>
</feature>
<dbReference type="PROSITE" id="PS50925">
    <property type="entry name" value="BLUF"/>
    <property type="match status" value="1"/>
</dbReference>